<accession>A0A158AUW5</accession>
<dbReference type="Pfam" id="PF00497">
    <property type="entry name" value="SBP_bac_3"/>
    <property type="match status" value="1"/>
</dbReference>
<dbReference type="Gene3D" id="3.40.190.10">
    <property type="entry name" value="Periplasmic binding protein-like II"/>
    <property type="match status" value="2"/>
</dbReference>
<dbReference type="GO" id="GO:0030313">
    <property type="term" value="C:cell envelope"/>
    <property type="evidence" value="ECO:0007669"/>
    <property type="project" value="UniProtKB-SubCell"/>
</dbReference>
<dbReference type="EMBL" id="FCOI02000008">
    <property type="protein sequence ID" value="SAK60817.1"/>
    <property type="molecule type" value="Genomic_DNA"/>
</dbReference>
<dbReference type="PANTHER" id="PTHR35936:SF17">
    <property type="entry name" value="ARGININE-BINDING EXTRACELLULAR PROTEIN ARTP"/>
    <property type="match status" value="1"/>
</dbReference>
<comment type="subcellular location">
    <subcellularLocation>
        <location evidence="1">Cell envelope</location>
    </subcellularLocation>
</comment>
<dbReference type="CDD" id="cd01004">
    <property type="entry name" value="PBP2_MidA_like"/>
    <property type="match status" value="1"/>
</dbReference>
<evidence type="ECO:0000259" key="6">
    <source>
        <dbReference type="SMART" id="SM00062"/>
    </source>
</evidence>
<feature type="signal peptide" evidence="5">
    <location>
        <begin position="1"/>
        <end position="27"/>
    </location>
</feature>
<keyword evidence="8" id="KW-1185">Reference proteome</keyword>
<dbReference type="PROSITE" id="PS01039">
    <property type="entry name" value="SBP_BACTERIAL_3"/>
    <property type="match status" value="1"/>
</dbReference>
<comment type="similarity">
    <text evidence="2 4">Belongs to the bacterial solute-binding protein 3 family.</text>
</comment>
<dbReference type="RefSeq" id="WP_061160812.1">
    <property type="nucleotide sequence ID" value="NZ_FCOI02000008.1"/>
</dbReference>
<evidence type="ECO:0000256" key="1">
    <source>
        <dbReference type="ARBA" id="ARBA00004196"/>
    </source>
</evidence>
<evidence type="ECO:0000313" key="7">
    <source>
        <dbReference type="EMBL" id="SAK60817.1"/>
    </source>
</evidence>
<dbReference type="Proteomes" id="UP000054624">
    <property type="component" value="Unassembled WGS sequence"/>
</dbReference>
<gene>
    <name evidence="7" type="ORF">AWB76_02969</name>
</gene>
<proteinExistence type="inferred from homology"/>
<name>A0A158AUW5_9BURK</name>
<evidence type="ECO:0000256" key="3">
    <source>
        <dbReference type="ARBA" id="ARBA00022729"/>
    </source>
</evidence>
<organism evidence="7 8">
    <name type="scientific">Caballeronia temeraria</name>
    <dbReference type="NCBI Taxonomy" id="1777137"/>
    <lineage>
        <taxon>Bacteria</taxon>
        <taxon>Pseudomonadati</taxon>
        <taxon>Pseudomonadota</taxon>
        <taxon>Betaproteobacteria</taxon>
        <taxon>Burkholderiales</taxon>
        <taxon>Burkholderiaceae</taxon>
        <taxon>Caballeronia</taxon>
    </lineage>
</organism>
<dbReference type="OrthoDB" id="8994218at2"/>
<dbReference type="InterPro" id="IPR001638">
    <property type="entry name" value="Solute-binding_3/MltF_N"/>
</dbReference>
<keyword evidence="3 5" id="KW-0732">Signal</keyword>
<feature type="chain" id="PRO_5007620951" evidence="5">
    <location>
        <begin position="28"/>
        <end position="278"/>
    </location>
</feature>
<dbReference type="InterPro" id="IPR018313">
    <property type="entry name" value="SBP_3_CS"/>
</dbReference>
<evidence type="ECO:0000313" key="8">
    <source>
        <dbReference type="Proteomes" id="UP000054624"/>
    </source>
</evidence>
<sequence length="278" mass="30105">MKATFRLQSLCALMCTAALLHVDAASAQASAPGKKEIIAAVVPNYPPFEFKDPETDKLTGFDIDLGEALAAKMGVKMIWQETSFDQMLSALATKRVDIILSGMTDIPERRASVNFLDYLKSGPQFYALKTRAGDFPNMDALCGKTIGSSRRTSFPTNIKAWSDEHCVKTGKKPVAVVGTDGSSDARMQLRQGRLDAAVQGGETMPYQNKIDQNAYVTIGAPFMSQYMGVGMAKDSAAINEAVTKAFDQLIADGTYQKILAKWGLQEQGVQKAQINASN</sequence>
<evidence type="ECO:0000256" key="5">
    <source>
        <dbReference type="SAM" id="SignalP"/>
    </source>
</evidence>
<reference evidence="8" key="1">
    <citation type="submission" date="2016-01" db="EMBL/GenBank/DDBJ databases">
        <authorList>
            <person name="Peeters Charlotte."/>
        </authorList>
    </citation>
    <scope>NUCLEOTIDE SEQUENCE [LARGE SCALE GENOMIC DNA]</scope>
</reference>
<dbReference type="SUPFAM" id="SSF53850">
    <property type="entry name" value="Periplasmic binding protein-like II"/>
    <property type="match status" value="1"/>
</dbReference>
<dbReference type="STRING" id="1777137.AWB76_02969"/>
<dbReference type="AlphaFoldDB" id="A0A158AUW5"/>
<evidence type="ECO:0000256" key="2">
    <source>
        <dbReference type="ARBA" id="ARBA00010333"/>
    </source>
</evidence>
<dbReference type="SMART" id="SM00062">
    <property type="entry name" value="PBPb"/>
    <property type="match status" value="1"/>
</dbReference>
<evidence type="ECO:0000256" key="4">
    <source>
        <dbReference type="RuleBase" id="RU003744"/>
    </source>
</evidence>
<feature type="domain" description="Solute-binding protein family 3/N-terminal" evidence="6">
    <location>
        <begin position="36"/>
        <end position="266"/>
    </location>
</feature>
<dbReference type="PANTHER" id="PTHR35936">
    <property type="entry name" value="MEMBRANE-BOUND LYTIC MUREIN TRANSGLYCOSYLASE F"/>
    <property type="match status" value="1"/>
</dbReference>
<protein>
    <submittedName>
        <fullName evidence="7">Extracellular solute-binding protein</fullName>
    </submittedName>
</protein>